<keyword evidence="2 8" id="KW-0813">Transport</keyword>
<dbReference type="Gene3D" id="3.30.450.90">
    <property type="match status" value="1"/>
</dbReference>
<dbReference type="GO" id="GO:0015628">
    <property type="term" value="P:protein secretion by the type II secretion system"/>
    <property type="evidence" value="ECO:0007669"/>
    <property type="project" value="UniProtKB-UniRule"/>
</dbReference>
<dbReference type="RefSeq" id="WP_114581009.1">
    <property type="nucleotide sequence ID" value="NZ_QPMH01000003.1"/>
</dbReference>
<dbReference type="GO" id="GO:0016887">
    <property type="term" value="F:ATP hydrolysis activity"/>
    <property type="evidence" value="ECO:0007669"/>
    <property type="project" value="TreeGrafter"/>
</dbReference>
<dbReference type="SMART" id="SM00382">
    <property type="entry name" value="AAA"/>
    <property type="match status" value="1"/>
</dbReference>
<evidence type="ECO:0000313" key="11">
    <source>
        <dbReference type="Proteomes" id="UP000253941"/>
    </source>
</evidence>
<dbReference type="PROSITE" id="PS00662">
    <property type="entry name" value="T2SP_E"/>
    <property type="match status" value="1"/>
</dbReference>
<evidence type="ECO:0000256" key="3">
    <source>
        <dbReference type="ARBA" id="ARBA00022741"/>
    </source>
</evidence>
<dbReference type="InterPro" id="IPR003593">
    <property type="entry name" value="AAA+_ATPase"/>
</dbReference>
<dbReference type="InterPro" id="IPR007831">
    <property type="entry name" value="T2SS_GspE_N"/>
</dbReference>
<sequence length="574" mass="62744">MAVTHTDTKPAPEAERDAQLARHLVDSGRLSEAALDRARRVGDSTGEALPGLLLKLGLLSERDLAEALAHLHGITVVQGEDYPAVALYEDRLSPRFLREARVLPLHVDEQGLHLAMADPGDSFAREAMSLVANVQIHAYAAVPAELEQAIERLYGDSAGRLDAEDSDTALEDGLDTDIERLKDLASEAPVVRLVNRIITQAIEMRASDIHLEPFESTFRLRYRVDGVLREADPPPGNMRAAIVSRIKIMAKLNIAERRLPQDGRIKLAVRGTPIDLRISTIPTLYGESVVMRVLDRESVTLDFGALGIEGPNLSTFLDVLERPNGIFLVTGPTGSGKTTTLYAALSRLNQPDRKIITVEDPIEYQLEGVNQIQVKPAIGLDFANVLRAILRQDPDIILIGEIRDLETAQIAAQAALTGHLVLSTLHTNNAASSITRLLDMGVEDYLVTATVNGVAAQRLVRRLCPHCREAYPVEDELFDHLGLARYGAQPGASLYRPKGCGKCGDSGYRGRMSILETLVLNDDLRRATLQSNDSRALHRQAVEGGMRTLYDDGMDKALAGETSVEEVLRATRDA</sequence>
<comment type="function">
    <text evidence="8">ATPase component of the type II secretion system required for the energy-dependent secretion of extracellular factors such as proteases and toxins from the periplasm. Acts as a molecular motor to provide the energy that is required for assembly of the pseudopilus and the extrusion of substrates generated in the cytoplasm.</text>
</comment>
<dbReference type="InterPro" id="IPR013369">
    <property type="entry name" value="T2SS_GspE"/>
</dbReference>
<dbReference type="NCBIfam" id="TIGR02533">
    <property type="entry name" value="type_II_gspE"/>
    <property type="match status" value="1"/>
</dbReference>
<keyword evidence="11" id="KW-1185">Reference proteome</keyword>
<protein>
    <recommendedName>
        <fullName evidence="8">Type II secretion system protein E</fullName>
        <shortName evidence="8">T2SS protein E</shortName>
    </recommendedName>
    <alternativeName>
        <fullName evidence="8">Type II traffic warden ATPase</fullName>
    </alternativeName>
</protein>
<feature type="domain" description="Bacterial type II secretion system protein E" evidence="9">
    <location>
        <begin position="390"/>
        <end position="404"/>
    </location>
</feature>
<dbReference type="EMBL" id="QPMH01000003">
    <property type="protein sequence ID" value="RDD63059.1"/>
    <property type="molecule type" value="Genomic_DNA"/>
</dbReference>
<evidence type="ECO:0000259" key="9">
    <source>
        <dbReference type="PROSITE" id="PS00662"/>
    </source>
</evidence>
<dbReference type="SUPFAM" id="SSF52540">
    <property type="entry name" value="P-loop containing nucleoside triphosphate hydrolases"/>
    <property type="match status" value="1"/>
</dbReference>
<evidence type="ECO:0000256" key="7">
    <source>
        <dbReference type="ARBA" id="ARBA00034006"/>
    </source>
</evidence>
<comment type="catalytic activity">
    <reaction evidence="7">
        <text>ATP + H2O + cellular proteinSide 1 = ADP + phosphate + cellular proteinSide 2.</text>
        <dbReference type="EC" id="7.4.2.8"/>
    </reaction>
</comment>
<dbReference type="Gene3D" id="1.10.40.70">
    <property type="match status" value="1"/>
</dbReference>
<dbReference type="PANTHER" id="PTHR30258">
    <property type="entry name" value="TYPE II SECRETION SYSTEM PROTEIN GSPE-RELATED"/>
    <property type="match status" value="1"/>
</dbReference>
<dbReference type="Pfam" id="PF05157">
    <property type="entry name" value="MshEN"/>
    <property type="match status" value="1"/>
</dbReference>
<dbReference type="Gene3D" id="3.30.300.160">
    <property type="entry name" value="Type II secretion system, protein E, N-terminal domain"/>
    <property type="match status" value="1"/>
</dbReference>
<gene>
    <name evidence="10" type="primary">gspE</name>
    <name evidence="10" type="ORF">DRB17_04615</name>
</gene>
<dbReference type="FunFam" id="3.40.50.300:FF:000398">
    <property type="entry name" value="Type IV pilus assembly ATPase PilB"/>
    <property type="match status" value="1"/>
</dbReference>
<comment type="similarity">
    <text evidence="1 8">Belongs to the GSP E family.</text>
</comment>
<evidence type="ECO:0000256" key="6">
    <source>
        <dbReference type="ARBA" id="ARBA00022967"/>
    </source>
</evidence>
<evidence type="ECO:0000256" key="2">
    <source>
        <dbReference type="ARBA" id="ARBA00022448"/>
    </source>
</evidence>
<dbReference type="AlphaFoldDB" id="A0A369TCM2"/>
<dbReference type="GO" id="GO:0008564">
    <property type="term" value="F:protein-exporting ATPase activity"/>
    <property type="evidence" value="ECO:0007669"/>
    <property type="project" value="UniProtKB-EC"/>
</dbReference>
<dbReference type="InterPro" id="IPR037257">
    <property type="entry name" value="T2SS_E_N_sf"/>
</dbReference>
<comment type="subcellular location">
    <subcellularLocation>
        <location evidence="8">Cell inner membrane</location>
    </subcellularLocation>
</comment>
<name>A0A369TCM2_9PROT</name>
<proteinExistence type="inferred from homology"/>
<organism evidence="10 11">
    <name type="scientific">Ferruginivarius sediminum</name>
    <dbReference type="NCBI Taxonomy" id="2661937"/>
    <lineage>
        <taxon>Bacteria</taxon>
        <taxon>Pseudomonadati</taxon>
        <taxon>Pseudomonadota</taxon>
        <taxon>Alphaproteobacteria</taxon>
        <taxon>Rhodospirillales</taxon>
        <taxon>Rhodospirillaceae</taxon>
        <taxon>Ferruginivarius</taxon>
    </lineage>
</organism>
<dbReference type="Pfam" id="PF00437">
    <property type="entry name" value="T2SSE"/>
    <property type="match status" value="1"/>
</dbReference>
<dbReference type="InterPro" id="IPR027417">
    <property type="entry name" value="P-loop_NTPase"/>
</dbReference>
<accession>A0A369TCM2</accession>
<dbReference type="PANTHER" id="PTHR30258:SF2">
    <property type="entry name" value="COMG OPERON PROTEIN 1"/>
    <property type="match status" value="1"/>
</dbReference>
<comment type="caution">
    <text evidence="10">The sequence shown here is derived from an EMBL/GenBank/DDBJ whole genome shotgun (WGS) entry which is preliminary data.</text>
</comment>
<dbReference type="GO" id="GO:0015627">
    <property type="term" value="C:type II protein secretion system complex"/>
    <property type="evidence" value="ECO:0007669"/>
    <property type="project" value="UniProtKB-UniRule"/>
</dbReference>
<dbReference type="SUPFAM" id="SSF160246">
    <property type="entry name" value="EspE N-terminal domain-like"/>
    <property type="match status" value="1"/>
</dbReference>
<dbReference type="GO" id="GO:0005886">
    <property type="term" value="C:plasma membrane"/>
    <property type="evidence" value="ECO:0007669"/>
    <property type="project" value="UniProtKB-SubCell"/>
</dbReference>
<keyword evidence="4 8" id="KW-0067">ATP-binding</keyword>
<dbReference type="Proteomes" id="UP000253941">
    <property type="component" value="Unassembled WGS sequence"/>
</dbReference>
<dbReference type="CDD" id="cd01129">
    <property type="entry name" value="PulE-GspE-like"/>
    <property type="match status" value="1"/>
</dbReference>
<dbReference type="GO" id="GO:0005524">
    <property type="term" value="F:ATP binding"/>
    <property type="evidence" value="ECO:0007669"/>
    <property type="project" value="UniProtKB-UniRule"/>
</dbReference>
<keyword evidence="6" id="KW-1278">Translocase</keyword>
<evidence type="ECO:0000313" key="10">
    <source>
        <dbReference type="EMBL" id="RDD63059.1"/>
    </source>
</evidence>
<dbReference type="InterPro" id="IPR001482">
    <property type="entry name" value="T2SS/T4SS_dom"/>
</dbReference>
<evidence type="ECO:0000256" key="8">
    <source>
        <dbReference type="RuleBase" id="RU366070"/>
    </source>
</evidence>
<evidence type="ECO:0000256" key="5">
    <source>
        <dbReference type="ARBA" id="ARBA00022927"/>
    </source>
</evidence>
<keyword evidence="3 8" id="KW-0547">Nucleotide-binding</keyword>
<reference evidence="10 11" key="1">
    <citation type="submission" date="2018-07" db="EMBL/GenBank/DDBJ databases">
        <title>Venubactetium sediminum gen. nov., sp. nov., isolated from a marine solar saltern.</title>
        <authorList>
            <person name="Wang S."/>
        </authorList>
    </citation>
    <scope>NUCLEOTIDE SEQUENCE [LARGE SCALE GENOMIC DNA]</scope>
    <source>
        <strain evidence="10 11">WD2A32</strain>
    </source>
</reference>
<evidence type="ECO:0000256" key="1">
    <source>
        <dbReference type="ARBA" id="ARBA00006611"/>
    </source>
</evidence>
<dbReference type="FunFam" id="3.30.450.90:FF:000001">
    <property type="entry name" value="Type II secretion system ATPase GspE"/>
    <property type="match status" value="1"/>
</dbReference>
<evidence type="ECO:0000256" key="4">
    <source>
        <dbReference type="ARBA" id="ARBA00022840"/>
    </source>
</evidence>
<dbReference type="Gene3D" id="3.40.50.300">
    <property type="entry name" value="P-loop containing nucleotide triphosphate hydrolases"/>
    <property type="match status" value="1"/>
</dbReference>
<keyword evidence="5 8" id="KW-0653">Protein transport</keyword>